<accession>A0A7C8I8D9</accession>
<dbReference type="OrthoDB" id="16538at2759"/>
<proteinExistence type="inferred from homology"/>
<dbReference type="PANTHER" id="PTHR23284:SF0">
    <property type="entry name" value="PROLACTIN REGULATORY ELEMENT-BINDING PROTEIN"/>
    <property type="match status" value="1"/>
</dbReference>
<dbReference type="InterPro" id="IPR045260">
    <property type="entry name" value="Sec12-like"/>
</dbReference>
<evidence type="ECO:0000256" key="1">
    <source>
        <dbReference type="ARBA" id="ARBA00022448"/>
    </source>
</evidence>
<keyword evidence="4 10" id="KW-0677">Repeat</keyword>
<feature type="transmembrane region" description="Helical" evidence="10">
    <location>
        <begin position="460"/>
        <end position="478"/>
    </location>
</feature>
<dbReference type="GO" id="GO:0003400">
    <property type="term" value="P:regulation of COPII vesicle coating"/>
    <property type="evidence" value="ECO:0007669"/>
    <property type="project" value="UniProtKB-UniRule"/>
</dbReference>
<dbReference type="Gene3D" id="2.130.10.10">
    <property type="entry name" value="YVTN repeat-like/Quinoprotein amine dehydrogenase"/>
    <property type="match status" value="1"/>
</dbReference>
<organism evidence="11 12">
    <name type="scientific">Massariosphaeria phaeospora</name>
    <dbReference type="NCBI Taxonomy" id="100035"/>
    <lineage>
        <taxon>Eukaryota</taxon>
        <taxon>Fungi</taxon>
        <taxon>Dikarya</taxon>
        <taxon>Ascomycota</taxon>
        <taxon>Pezizomycotina</taxon>
        <taxon>Dothideomycetes</taxon>
        <taxon>Pleosporomycetidae</taxon>
        <taxon>Pleosporales</taxon>
        <taxon>Pleosporales incertae sedis</taxon>
        <taxon>Massariosphaeria</taxon>
    </lineage>
</organism>
<keyword evidence="2 10" id="KW-0853">WD repeat</keyword>
<keyword evidence="7 10" id="KW-0653">Protein transport</keyword>
<keyword evidence="3 10" id="KW-0812">Transmembrane</keyword>
<comment type="function">
    <text evidence="10">Guanine nucleotide-exchange factor (GEF) required for the formation or budding of transport vesicles from the ER.</text>
</comment>
<keyword evidence="12" id="KW-1185">Reference proteome</keyword>
<comment type="similarity">
    <text evidence="10">Belongs to the WD repeat SEC12 family.</text>
</comment>
<comment type="subcellular location">
    <subcellularLocation>
        <location evidence="10">Endoplasmic reticulum membrane</location>
        <topology evidence="10">Single-pass type II membrane protein</topology>
    </subcellularLocation>
    <subcellularLocation>
        <location evidence="10">Golgi apparatus membrane</location>
        <topology evidence="10">Single-pass type II membrane protein</topology>
    </subcellularLocation>
</comment>
<evidence type="ECO:0000256" key="7">
    <source>
        <dbReference type="ARBA" id="ARBA00022927"/>
    </source>
</evidence>
<dbReference type="GO" id="GO:0015031">
    <property type="term" value="P:protein transport"/>
    <property type="evidence" value="ECO:0007669"/>
    <property type="project" value="UniProtKB-KW"/>
</dbReference>
<gene>
    <name evidence="11" type="ORF">BDV95DRAFT_543325</name>
</gene>
<dbReference type="EMBL" id="JAADJZ010000010">
    <property type="protein sequence ID" value="KAF2871906.1"/>
    <property type="molecule type" value="Genomic_DNA"/>
</dbReference>
<dbReference type="GO" id="GO:0005085">
    <property type="term" value="F:guanyl-nucleotide exchange factor activity"/>
    <property type="evidence" value="ECO:0007669"/>
    <property type="project" value="InterPro"/>
</dbReference>
<dbReference type="GO" id="GO:0000139">
    <property type="term" value="C:Golgi membrane"/>
    <property type="evidence" value="ECO:0007669"/>
    <property type="project" value="UniProtKB-SubCell"/>
</dbReference>
<evidence type="ECO:0000256" key="8">
    <source>
        <dbReference type="ARBA" id="ARBA00022989"/>
    </source>
</evidence>
<protein>
    <recommendedName>
        <fullName evidence="10">Guanine nucleotide-exchange factor SEC12</fullName>
    </recommendedName>
</protein>
<evidence type="ECO:0000256" key="2">
    <source>
        <dbReference type="ARBA" id="ARBA00022574"/>
    </source>
</evidence>
<dbReference type="GO" id="GO:0006888">
    <property type="term" value="P:endoplasmic reticulum to Golgi vesicle-mediated transport"/>
    <property type="evidence" value="ECO:0007669"/>
    <property type="project" value="UniProtKB-UniRule"/>
</dbReference>
<evidence type="ECO:0000313" key="12">
    <source>
        <dbReference type="Proteomes" id="UP000481861"/>
    </source>
</evidence>
<dbReference type="InterPro" id="IPR015943">
    <property type="entry name" value="WD40/YVTN_repeat-like_dom_sf"/>
</dbReference>
<evidence type="ECO:0000256" key="3">
    <source>
        <dbReference type="ARBA" id="ARBA00022692"/>
    </source>
</evidence>
<dbReference type="GO" id="GO:0005789">
    <property type="term" value="C:endoplasmic reticulum membrane"/>
    <property type="evidence" value="ECO:0007669"/>
    <property type="project" value="UniProtKB-SubCell"/>
</dbReference>
<evidence type="ECO:0000256" key="4">
    <source>
        <dbReference type="ARBA" id="ARBA00022737"/>
    </source>
</evidence>
<keyword evidence="9 10" id="KW-0472">Membrane</keyword>
<keyword evidence="1 10" id="KW-0813">Transport</keyword>
<evidence type="ECO:0000256" key="10">
    <source>
        <dbReference type="RuleBase" id="RU369019"/>
    </source>
</evidence>
<name>A0A7C8I8D9_9PLEO</name>
<reference evidence="11 12" key="1">
    <citation type="submission" date="2020-01" db="EMBL/GenBank/DDBJ databases">
        <authorList>
            <consortium name="DOE Joint Genome Institute"/>
            <person name="Haridas S."/>
            <person name="Albert R."/>
            <person name="Binder M."/>
            <person name="Bloem J."/>
            <person name="Labutti K."/>
            <person name="Salamov A."/>
            <person name="Andreopoulos B."/>
            <person name="Baker S.E."/>
            <person name="Barry K."/>
            <person name="Bills G."/>
            <person name="Bluhm B.H."/>
            <person name="Cannon C."/>
            <person name="Castanera R."/>
            <person name="Culley D.E."/>
            <person name="Daum C."/>
            <person name="Ezra D."/>
            <person name="Gonzalez J.B."/>
            <person name="Henrissat B."/>
            <person name="Kuo A."/>
            <person name="Liang C."/>
            <person name="Lipzen A."/>
            <person name="Lutzoni F."/>
            <person name="Magnuson J."/>
            <person name="Mondo S."/>
            <person name="Nolan M."/>
            <person name="Ohm R."/>
            <person name="Pangilinan J."/>
            <person name="Park H.-J.H."/>
            <person name="Ramirez L."/>
            <person name="Alfaro M."/>
            <person name="Sun H."/>
            <person name="Tritt A."/>
            <person name="Yoshinaga Y."/>
            <person name="Zwiers L.-H.L."/>
            <person name="Turgeon B.G."/>
            <person name="Goodwin S.B."/>
            <person name="Spatafora J.W."/>
            <person name="Crous P.W."/>
            <person name="Grigoriev I.V."/>
        </authorList>
    </citation>
    <scope>NUCLEOTIDE SEQUENCE [LARGE SCALE GENOMIC DNA]</scope>
    <source>
        <strain evidence="11 12">CBS 611.86</strain>
    </source>
</reference>
<dbReference type="AlphaFoldDB" id="A0A7C8I8D9"/>
<evidence type="ECO:0000313" key="11">
    <source>
        <dbReference type="EMBL" id="KAF2871906.1"/>
    </source>
</evidence>
<dbReference type="PANTHER" id="PTHR23284">
    <property type="entry name" value="PROLACTIN REGULATORY ELEMENT BINDING PROTEIN"/>
    <property type="match status" value="1"/>
</dbReference>
<dbReference type="Proteomes" id="UP000481861">
    <property type="component" value="Unassembled WGS sequence"/>
</dbReference>
<keyword evidence="8 10" id="KW-1133">Transmembrane helix</keyword>
<keyword evidence="5 10" id="KW-0256">Endoplasmic reticulum</keyword>
<evidence type="ECO:0000256" key="5">
    <source>
        <dbReference type="ARBA" id="ARBA00022824"/>
    </source>
</evidence>
<comment type="caution">
    <text evidence="11">The sequence shown here is derived from an EMBL/GenBank/DDBJ whole genome shotgun (WGS) entry which is preliminary data.</text>
</comment>
<evidence type="ECO:0000256" key="6">
    <source>
        <dbReference type="ARBA" id="ARBA00022892"/>
    </source>
</evidence>
<sequence length="635" mass="69529">MSPPTVSKAQTSYPIYAATFANNKPSVLLVGGGGGAGKHGVKNKITAFDFSSRAPTVEPVAEIEASEDDSVACLANLATKDGLILYAGINGSEAERLADKNEHFRAFEVRFPQNKQPGNMDQEKTPQGKISFMSKTALFNAPSSTNDKKDIYQRVLRLSPPQRTASKTPSKRIGAIASSLAGDENEIVIFSATSNKPQNPGDVVQRITLNKRQEANDLDILDQGDGQFQLAYVTDYDVYVQDVKYDFSARKNLANTNSRRKLYSVPHPDFSEKKGRPKVRCIRWLSPTHILLLANKPNRSGVELYVLRLYEDGPGSIIMRKTLPKHAKAAVDMDVSLLDADSDGAYQTVIAVAAIDLSLLVYTIDYHGRDQSSLSRLHHFATYREVHPNSITKAVFSPFFAPDTSPGKQPGLPYLRLASTSMGNTVSVETFELQRLSSKPNSRHVLQTARSRTVNQATTSLLFAVIAAVIAILALSLVDPAGNLTKNLVPESLRHAASRFRPPGEVAHEARLAAARQVPEAVKSPIAEASQRISDLLNLPHENAGEQKAVIVRHDPDMESSLSTEVHAGTEEVVKRHTEARKWEELSHSERKRWKQKLIDAGMWAVEEGETILKGIFFSEAGALVGQVAQGVMHG</sequence>
<keyword evidence="6" id="KW-0931">ER-Golgi transport</keyword>
<evidence type="ECO:0000256" key="9">
    <source>
        <dbReference type="ARBA" id="ARBA00023136"/>
    </source>
</evidence>